<keyword evidence="2" id="KW-1185">Reference proteome</keyword>
<evidence type="ECO:0000313" key="2">
    <source>
        <dbReference type="Proteomes" id="UP000821845"/>
    </source>
</evidence>
<sequence length="232" mass="26265">MRTGGPHGFKKERIYSRRTEIPGGSFRRRRGHTTKPKGGRPFLISRFTRYQLSFALRLSRFILSNFSRSSSEAHLYMALAEAALLYKSASRLISASLRRRQSGPLPLESVLLSPSFPCREHYSTRLDHSFRRLSRAKETFAPFPSRSSPGIEIEERENREAPARDPDRRGKGETNSARFPQTGAKGEWGTRRRDAVASGELRRGSAGAKVSSGSETVKLRFRFSLFRNAASW</sequence>
<reference evidence="1" key="1">
    <citation type="submission" date="2020-05" db="EMBL/GenBank/DDBJ databases">
        <title>Large-scale comparative analyses of tick genomes elucidate their genetic diversity and vector capacities.</title>
        <authorList>
            <person name="Jia N."/>
            <person name="Wang J."/>
            <person name="Shi W."/>
            <person name="Du L."/>
            <person name="Sun Y."/>
            <person name="Zhan W."/>
            <person name="Jiang J."/>
            <person name="Wang Q."/>
            <person name="Zhang B."/>
            <person name="Ji P."/>
            <person name="Sakyi L.B."/>
            <person name="Cui X."/>
            <person name="Yuan T."/>
            <person name="Jiang B."/>
            <person name="Yang W."/>
            <person name="Lam T.T.-Y."/>
            <person name="Chang Q."/>
            <person name="Ding S."/>
            <person name="Wang X."/>
            <person name="Zhu J."/>
            <person name="Ruan X."/>
            <person name="Zhao L."/>
            <person name="Wei J."/>
            <person name="Que T."/>
            <person name="Du C."/>
            <person name="Cheng J."/>
            <person name="Dai P."/>
            <person name="Han X."/>
            <person name="Huang E."/>
            <person name="Gao Y."/>
            <person name="Liu J."/>
            <person name="Shao H."/>
            <person name="Ye R."/>
            <person name="Li L."/>
            <person name="Wei W."/>
            <person name="Wang X."/>
            <person name="Wang C."/>
            <person name="Yang T."/>
            <person name="Huo Q."/>
            <person name="Li W."/>
            <person name="Guo W."/>
            <person name="Chen H."/>
            <person name="Zhou L."/>
            <person name="Ni X."/>
            <person name="Tian J."/>
            <person name="Zhou Y."/>
            <person name="Sheng Y."/>
            <person name="Liu T."/>
            <person name="Pan Y."/>
            <person name="Xia L."/>
            <person name="Li J."/>
            <person name="Zhao F."/>
            <person name="Cao W."/>
        </authorList>
    </citation>
    <scope>NUCLEOTIDE SEQUENCE</scope>
    <source>
        <strain evidence="1">Hyas-2018</strain>
    </source>
</reference>
<comment type="caution">
    <text evidence="1">The sequence shown here is derived from an EMBL/GenBank/DDBJ whole genome shotgun (WGS) entry which is preliminary data.</text>
</comment>
<gene>
    <name evidence="1" type="ORF">HPB50_002788</name>
</gene>
<dbReference type="Proteomes" id="UP000821845">
    <property type="component" value="Chromosome 5"/>
</dbReference>
<organism evidence="1 2">
    <name type="scientific">Hyalomma asiaticum</name>
    <name type="common">Tick</name>
    <dbReference type="NCBI Taxonomy" id="266040"/>
    <lineage>
        <taxon>Eukaryota</taxon>
        <taxon>Metazoa</taxon>
        <taxon>Ecdysozoa</taxon>
        <taxon>Arthropoda</taxon>
        <taxon>Chelicerata</taxon>
        <taxon>Arachnida</taxon>
        <taxon>Acari</taxon>
        <taxon>Parasitiformes</taxon>
        <taxon>Ixodida</taxon>
        <taxon>Ixodoidea</taxon>
        <taxon>Ixodidae</taxon>
        <taxon>Hyalomminae</taxon>
        <taxon>Hyalomma</taxon>
    </lineage>
</organism>
<protein>
    <submittedName>
        <fullName evidence="1">Uncharacterized protein</fullName>
    </submittedName>
</protein>
<name>A0ACB7S4M2_HYAAI</name>
<proteinExistence type="predicted"/>
<dbReference type="EMBL" id="CM023485">
    <property type="protein sequence ID" value="KAH6929580.1"/>
    <property type="molecule type" value="Genomic_DNA"/>
</dbReference>
<evidence type="ECO:0000313" key="1">
    <source>
        <dbReference type="EMBL" id="KAH6929580.1"/>
    </source>
</evidence>
<accession>A0ACB7S4M2</accession>